<dbReference type="EC" id="2.7.6.2" evidence="1"/>
<organism evidence="1 2">
    <name type="scientific">Coemansia nantahalensis</name>
    <dbReference type="NCBI Taxonomy" id="2789366"/>
    <lineage>
        <taxon>Eukaryota</taxon>
        <taxon>Fungi</taxon>
        <taxon>Fungi incertae sedis</taxon>
        <taxon>Zoopagomycota</taxon>
        <taxon>Kickxellomycotina</taxon>
        <taxon>Kickxellomycetes</taxon>
        <taxon>Kickxellales</taxon>
        <taxon>Kickxellaceae</taxon>
        <taxon>Coemansia</taxon>
    </lineage>
</organism>
<sequence>METVHRGSFQLYPNDWAGADALPADEETALLILNEPIPRSARALLAAVWERASYRLCADGGGNRLYDLCEEDGTLGQLVPDAVVGDLDSLRPAVREYFEDRGATVHRYDDQDSTDFMKGLYYLDAELRKGQDARGCVVVVFGGLGGRLDHIMHTLKVLFNNHQQRRIVVVSSENLTFVLPAGRNRILTSPLVDGPTCGILPLAGPTTLTTSGLRWNLDRHPSSFEGLMSTSNIIDEREITIDTTVAVAWTAQLTPKPAAPHL</sequence>
<keyword evidence="1" id="KW-0808">Transferase</keyword>
<name>A0ACC1JYU0_9FUNG</name>
<dbReference type="Proteomes" id="UP001140234">
    <property type="component" value="Unassembled WGS sequence"/>
</dbReference>
<keyword evidence="2" id="KW-1185">Reference proteome</keyword>
<accession>A0ACC1JYU0</accession>
<evidence type="ECO:0000313" key="1">
    <source>
        <dbReference type="EMBL" id="KAJ2769836.1"/>
    </source>
</evidence>
<dbReference type="EMBL" id="JANBUJ010000853">
    <property type="protein sequence ID" value="KAJ2769836.1"/>
    <property type="molecule type" value="Genomic_DNA"/>
</dbReference>
<protein>
    <submittedName>
        <fullName evidence="1">Thiamine pyrophosphokinase</fullName>
        <ecNumber evidence="1">2.7.6.2</ecNumber>
    </submittedName>
</protein>
<reference evidence="1" key="1">
    <citation type="submission" date="2022-07" db="EMBL/GenBank/DDBJ databases">
        <title>Phylogenomic reconstructions and comparative analyses of Kickxellomycotina fungi.</title>
        <authorList>
            <person name="Reynolds N.K."/>
            <person name="Stajich J.E."/>
            <person name="Barry K."/>
            <person name="Grigoriev I.V."/>
            <person name="Crous P."/>
            <person name="Smith M.E."/>
        </authorList>
    </citation>
    <scope>NUCLEOTIDE SEQUENCE</scope>
    <source>
        <strain evidence="1">CBS 109366</strain>
    </source>
</reference>
<evidence type="ECO:0000313" key="2">
    <source>
        <dbReference type="Proteomes" id="UP001140234"/>
    </source>
</evidence>
<proteinExistence type="predicted"/>
<comment type="caution">
    <text evidence="1">The sequence shown here is derived from an EMBL/GenBank/DDBJ whole genome shotgun (WGS) entry which is preliminary data.</text>
</comment>
<gene>
    <name evidence="1" type="primary">THI80</name>
    <name evidence="1" type="ORF">IWQ57_002936</name>
</gene>